<dbReference type="OrthoDB" id="10321132at2759"/>
<comment type="caution">
    <text evidence="3">The sequence shown here is derived from an EMBL/GenBank/DDBJ whole genome shotgun (WGS) entry which is preliminary data.</text>
</comment>
<evidence type="ECO:0000256" key="2">
    <source>
        <dbReference type="SAM" id="SignalP"/>
    </source>
</evidence>
<feature type="transmembrane region" description="Helical" evidence="1">
    <location>
        <begin position="137"/>
        <end position="161"/>
    </location>
</feature>
<dbReference type="EMBL" id="JABAHT010000379">
    <property type="protein sequence ID" value="KAF4656942.1"/>
    <property type="molecule type" value="Genomic_DNA"/>
</dbReference>
<gene>
    <name evidence="3" type="ORF">FOZ61_006559</name>
</gene>
<name>A0A7J6LCJ3_PEROL</name>
<dbReference type="AlphaFoldDB" id="A0A7J6LCJ3"/>
<feature type="signal peptide" evidence="2">
    <location>
        <begin position="1"/>
        <end position="16"/>
    </location>
</feature>
<evidence type="ECO:0000256" key="1">
    <source>
        <dbReference type="SAM" id="Phobius"/>
    </source>
</evidence>
<evidence type="ECO:0000313" key="4">
    <source>
        <dbReference type="Proteomes" id="UP000570595"/>
    </source>
</evidence>
<dbReference type="Proteomes" id="UP000570595">
    <property type="component" value="Unassembled WGS sequence"/>
</dbReference>
<accession>A0A7J6LCJ3</accession>
<keyword evidence="1" id="KW-0472">Membrane</keyword>
<keyword evidence="2" id="KW-0732">Signal</keyword>
<feature type="chain" id="PRO_5029739260" evidence="2">
    <location>
        <begin position="17"/>
        <end position="200"/>
    </location>
</feature>
<organism evidence="3 4">
    <name type="scientific">Perkinsus olseni</name>
    <name type="common">Perkinsus atlanticus</name>
    <dbReference type="NCBI Taxonomy" id="32597"/>
    <lineage>
        <taxon>Eukaryota</taxon>
        <taxon>Sar</taxon>
        <taxon>Alveolata</taxon>
        <taxon>Perkinsozoa</taxon>
        <taxon>Perkinsea</taxon>
        <taxon>Perkinsida</taxon>
        <taxon>Perkinsidae</taxon>
        <taxon>Perkinsus</taxon>
    </lineage>
</organism>
<proteinExistence type="predicted"/>
<evidence type="ECO:0000313" key="3">
    <source>
        <dbReference type="EMBL" id="KAF4656942.1"/>
    </source>
</evidence>
<sequence>MYIAATFFVIIGSATGEVDWSGITLEPSLDSAVAESQQEWNGITLEPTAAPAAAEGQLNWADITIEPPASLTAGGDQLDWSGVDLEDPATARAVLDLCSIVLGGPGVSTTGIPTKQEIAKTDESTPDAHSVPTEYPAALLGVLLAATLAGLIASVVQILLLKRLLSRTSTVQQHMVDLEQGNRYCQHATAGSVKEEAIGL</sequence>
<protein>
    <submittedName>
        <fullName evidence="3">Uncharacterized protein</fullName>
    </submittedName>
</protein>
<reference evidence="3 4" key="1">
    <citation type="submission" date="2020-04" db="EMBL/GenBank/DDBJ databases">
        <title>Perkinsus olseni comparative genomics.</title>
        <authorList>
            <person name="Bogema D.R."/>
        </authorList>
    </citation>
    <scope>NUCLEOTIDE SEQUENCE [LARGE SCALE GENOMIC DNA]</scope>
    <source>
        <strain evidence="3">ATCC PRA-179</strain>
    </source>
</reference>
<keyword evidence="1" id="KW-0812">Transmembrane</keyword>
<keyword evidence="1" id="KW-1133">Transmembrane helix</keyword>